<dbReference type="AlphaFoldDB" id="A0AAJ0FM77"/>
<dbReference type="SUPFAM" id="SSF49503">
    <property type="entry name" value="Cupredoxins"/>
    <property type="match status" value="1"/>
</dbReference>
<dbReference type="GeneID" id="85313117"/>
<organism evidence="2 3">
    <name type="scientific">Phialemonium atrogriseum</name>
    <dbReference type="NCBI Taxonomy" id="1093897"/>
    <lineage>
        <taxon>Eukaryota</taxon>
        <taxon>Fungi</taxon>
        <taxon>Dikarya</taxon>
        <taxon>Ascomycota</taxon>
        <taxon>Pezizomycotina</taxon>
        <taxon>Sordariomycetes</taxon>
        <taxon>Sordariomycetidae</taxon>
        <taxon>Cephalothecales</taxon>
        <taxon>Cephalothecaceae</taxon>
        <taxon>Phialemonium</taxon>
    </lineage>
</organism>
<evidence type="ECO:0000313" key="2">
    <source>
        <dbReference type="EMBL" id="KAK1767519.1"/>
    </source>
</evidence>
<name>A0AAJ0FM77_9PEZI</name>
<dbReference type="CDD" id="cd00920">
    <property type="entry name" value="Cupredoxin"/>
    <property type="match status" value="1"/>
</dbReference>
<evidence type="ECO:0008006" key="4">
    <source>
        <dbReference type="Google" id="ProtNLM"/>
    </source>
</evidence>
<accession>A0AAJ0FM77</accession>
<sequence length="151" mass="15385">MLTQVLLALVASASAATIKINVGEAGLTFTPDTTTAEVGDVLEFHFVGGVHDTVRGDFDKPCQPAPAEGGWASGSITGSATNKDVFRVTVNTTEPLFYYCSVGAHCPNGMVAAVNPTADLTVAAYKAAAKGKTATRPTGVFGGEFGDASAE</sequence>
<gene>
    <name evidence="2" type="ORF">QBC33DRAFT_559003</name>
</gene>
<dbReference type="Gene3D" id="2.60.40.420">
    <property type="entry name" value="Cupredoxins - blue copper proteins"/>
    <property type="match status" value="1"/>
</dbReference>
<dbReference type="Proteomes" id="UP001244011">
    <property type="component" value="Unassembled WGS sequence"/>
</dbReference>
<keyword evidence="1" id="KW-0732">Signal</keyword>
<dbReference type="PANTHER" id="PTHR34883:SF15">
    <property type="entry name" value="EXTRACELLULAR SERINE-RICH PROTEIN"/>
    <property type="match status" value="1"/>
</dbReference>
<dbReference type="InterPro" id="IPR052953">
    <property type="entry name" value="Ser-rich/MCO-related"/>
</dbReference>
<evidence type="ECO:0000313" key="3">
    <source>
        <dbReference type="Proteomes" id="UP001244011"/>
    </source>
</evidence>
<feature type="signal peptide" evidence="1">
    <location>
        <begin position="1"/>
        <end position="15"/>
    </location>
</feature>
<dbReference type="EMBL" id="MU839008">
    <property type="protein sequence ID" value="KAK1767519.1"/>
    <property type="molecule type" value="Genomic_DNA"/>
</dbReference>
<proteinExistence type="predicted"/>
<dbReference type="RefSeq" id="XP_060283732.1">
    <property type="nucleotide sequence ID" value="XM_060429930.1"/>
</dbReference>
<protein>
    <recommendedName>
        <fullName evidence="4">Phytocyanin domain-containing protein</fullName>
    </recommendedName>
</protein>
<feature type="chain" id="PRO_5042534926" description="Phytocyanin domain-containing protein" evidence="1">
    <location>
        <begin position="16"/>
        <end position="151"/>
    </location>
</feature>
<evidence type="ECO:0000256" key="1">
    <source>
        <dbReference type="SAM" id="SignalP"/>
    </source>
</evidence>
<dbReference type="InterPro" id="IPR008972">
    <property type="entry name" value="Cupredoxin"/>
</dbReference>
<reference evidence="2" key="1">
    <citation type="submission" date="2023-06" db="EMBL/GenBank/DDBJ databases">
        <title>Genome-scale phylogeny and comparative genomics of the fungal order Sordariales.</title>
        <authorList>
            <consortium name="Lawrence Berkeley National Laboratory"/>
            <person name="Hensen N."/>
            <person name="Bonometti L."/>
            <person name="Westerberg I."/>
            <person name="Brannstrom I.O."/>
            <person name="Guillou S."/>
            <person name="Cros-Aarteil S."/>
            <person name="Calhoun S."/>
            <person name="Haridas S."/>
            <person name="Kuo A."/>
            <person name="Mondo S."/>
            <person name="Pangilinan J."/>
            <person name="Riley R."/>
            <person name="Labutti K."/>
            <person name="Andreopoulos B."/>
            <person name="Lipzen A."/>
            <person name="Chen C."/>
            <person name="Yanf M."/>
            <person name="Daum C."/>
            <person name="Ng V."/>
            <person name="Clum A."/>
            <person name="Steindorff A."/>
            <person name="Ohm R."/>
            <person name="Martin F."/>
            <person name="Silar P."/>
            <person name="Natvig D."/>
            <person name="Lalanne C."/>
            <person name="Gautier V."/>
            <person name="Ament-Velasquez S.L."/>
            <person name="Kruys A."/>
            <person name="Hutchinson M.I."/>
            <person name="Powell A.J."/>
            <person name="Barry K."/>
            <person name="Miller A.N."/>
            <person name="Grigoriev I.V."/>
            <person name="Debuchy R."/>
            <person name="Gladieux P."/>
            <person name="Thoren M.H."/>
            <person name="Johannesson H."/>
        </authorList>
    </citation>
    <scope>NUCLEOTIDE SEQUENCE</scope>
    <source>
        <strain evidence="2">8032-3</strain>
    </source>
</reference>
<keyword evidence="3" id="KW-1185">Reference proteome</keyword>
<dbReference type="PANTHER" id="PTHR34883">
    <property type="entry name" value="SERINE-RICH PROTEIN, PUTATIVE-RELATED-RELATED"/>
    <property type="match status" value="1"/>
</dbReference>
<comment type="caution">
    <text evidence="2">The sequence shown here is derived from an EMBL/GenBank/DDBJ whole genome shotgun (WGS) entry which is preliminary data.</text>
</comment>